<keyword evidence="2" id="KW-1185">Reference proteome</keyword>
<dbReference type="RefSeq" id="WP_254166561.1">
    <property type="nucleotide sequence ID" value="NZ_JANAFB010000018.1"/>
</dbReference>
<evidence type="ECO:0000313" key="2">
    <source>
        <dbReference type="Proteomes" id="UP001139502"/>
    </source>
</evidence>
<reference evidence="1" key="1">
    <citation type="submission" date="2022-06" db="EMBL/GenBank/DDBJ databases">
        <title>Rothia sp. isolated from sandalwood seedling.</title>
        <authorList>
            <person name="Tuikhar N."/>
            <person name="Kirdat K."/>
            <person name="Thorat V."/>
            <person name="Swetha P."/>
            <person name="Padma S."/>
            <person name="Sundararaj R."/>
            <person name="Yadav A."/>
        </authorList>
    </citation>
    <scope>NUCLEOTIDE SEQUENCE</scope>
    <source>
        <strain evidence="1">AR01</strain>
    </source>
</reference>
<evidence type="ECO:0000313" key="1">
    <source>
        <dbReference type="EMBL" id="MCP3426062.1"/>
    </source>
</evidence>
<organism evidence="1 2">
    <name type="scientific">Rothia santali</name>
    <dbReference type="NCBI Taxonomy" id="2949643"/>
    <lineage>
        <taxon>Bacteria</taxon>
        <taxon>Bacillati</taxon>
        <taxon>Actinomycetota</taxon>
        <taxon>Actinomycetes</taxon>
        <taxon>Micrococcales</taxon>
        <taxon>Micrococcaceae</taxon>
        <taxon>Rothia</taxon>
    </lineage>
</organism>
<sequence>MELDGARLTELSGGAALVQLGTSVKNYSAQGQPPLGEEDGWAVELVQRCAELIAHERFQARHDAGRSGGYGLPCRLPDICPICARGRQVTQP</sequence>
<comment type="caution">
    <text evidence="1">The sequence shown here is derived from an EMBL/GenBank/DDBJ whole genome shotgun (WGS) entry which is preliminary data.</text>
</comment>
<name>A0A9X2HG04_9MICC</name>
<gene>
    <name evidence="1" type="ORF">NBM05_08610</name>
</gene>
<proteinExistence type="predicted"/>
<dbReference type="AlphaFoldDB" id="A0A9X2HG04"/>
<dbReference type="Proteomes" id="UP001139502">
    <property type="component" value="Unassembled WGS sequence"/>
</dbReference>
<dbReference type="EMBL" id="JANAFB010000018">
    <property type="protein sequence ID" value="MCP3426062.1"/>
    <property type="molecule type" value="Genomic_DNA"/>
</dbReference>
<protein>
    <submittedName>
        <fullName evidence="1">Uncharacterized protein</fullName>
    </submittedName>
</protein>
<accession>A0A9X2HG04</accession>